<comment type="caution">
    <text evidence="2">The sequence shown here is derived from an EMBL/GenBank/DDBJ whole genome shotgun (WGS) entry which is preliminary data.</text>
</comment>
<accession>A0A8S9L2P6</accession>
<dbReference type="Gene3D" id="3.60.40.10">
    <property type="entry name" value="PPM-type phosphatase domain"/>
    <property type="match status" value="1"/>
</dbReference>
<proteinExistence type="predicted"/>
<dbReference type="EMBL" id="QGKW02000717">
    <property type="protein sequence ID" value="KAF2599746.1"/>
    <property type="molecule type" value="Genomic_DNA"/>
</dbReference>
<dbReference type="AlphaFoldDB" id="A0A8S9L2P6"/>
<feature type="region of interest" description="Disordered" evidence="1">
    <location>
        <begin position="199"/>
        <end position="230"/>
    </location>
</feature>
<evidence type="ECO:0000256" key="1">
    <source>
        <dbReference type="SAM" id="MobiDB-lite"/>
    </source>
</evidence>
<dbReference type="Proteomes" id="UP000712281">
    <property type="component" value="Unassembled WGS sequence"/>
</dbReference>
<protein>
    <recommendedName>
        <fullName evidence="4">Replication factor A C-terminal domain-containing protein</fullName>
    </recommendedName>
</protein>
<organism evidence="2 3">
    <name type="scientific">Brassica cretica</name>
    <name type="common">Mustard</name>
    <dbReference type="NCBI Taxonomy" id="69181"/>
    <lineage>
        <taxon>Eukaryota</taxon>
        <taxon>Viridiplantae</taxon>
        <taxon>Streptophyta</taxon>
        <taxon>Embryophyta</taxon>
        <taxon>Tracheophyta</taxon>
        <taxon>Spermatophyta</taxon>
        <taxon>Magnoliopsida</taxon>
        <taxon>eudicotyledons</taxon>
        <taxon>Gunneridae</taxon>
        <taxon>Pentapetalae</taxon>
        <taxon>rosids</taxon>
        <taxon>malvids</taxon>
        <taxon>Brassicales</taxon>
        <taxon>Brassicaceae</taxon>
        <taxon>Brassiceae</taxon>
        <taxon>Brassica</taxon>
    </lineage>
</organism>
<reference evidence="2" key="1">
    <citation type="submission" date="2019-12" db="EMBL/GenBank/DDBJ databases">
        <title>Genome sequencing and annotation of Brassica cretica.</title>
        <authorList>
            <person name="Studholme D.J."/>
            <person name="Sarris P.F."/>
        </authorList>
    </citation>
    <scope>NUCLEOTIDE SEQUENCE</scope>
    <source>
        <strain evidence="2">PFS-001/15</strain>
        <tissue evidence="2">Leaf</tissue>
    </source>
</reference>
<evidence type="ECO:0000313" key="2">
    <source>
        <dbReference type="EMBL" id="KAF2599746.1"/>
    </source>
</evidence>
<evidence type="ECO:0000313" key="3">
    <source>
        <dbReference type="Proteomes" id="UP000712281"/>
    </source>
</evidence>
<dbReference type="SUPFAM" id="SSF81606">
    <property type="entry name" value="PP2C-like"/>
    <property type="match status" value="1"/>
</dbReference>
<sequence length="230" mass="25015">MISQTETRSLFEFKRVHLYGVTSICGRRPEMEDVVSTIPSFLQSPTNSLIDGRFSSQSTAHVFGVCNGHGGSQLTIAEKEKARNKYWVILSVSDNTGTAAFLGFDTEEVGVNAQVYTDMPRSLADSVGNTYIFQLRMKDSNFTANHQTFTISRIVPARELAPMPTFDEGVKVPEAALPGAVAPGSDVRDVNTCKVVEKATTPDGSLSGRLPAAKEQVDLEENAPKKARVE</sequence>
<gene>
    <name evidence="2" type="ORF">F2Q68_00010910</name>
</gene>
<name>A0A8S9L2P6_BRACR</name>
<dbReference type="InterPro" id="IPR036457">
    <property type="entry name" value="PPM-type-like_dom_sf"/>
</dbReference>
<evidence type="ECO:0008006" key="4">
    <source>
        <dbReference type="Google" id="ProtNLM"/>
    </source>
</evidence>